<keyword evidence="2" id="KW-0479">Metal-binding</keyword>
<gene>
    <name evidence="5" type="ORF">BB776_01430</name>
</gene>
<comment type="similarity">
    <text evidence="1">Belongs to the bacterial solute-binding protein ModA family.</text>
</comment>
<accession>A0ABX3D1W3</accession>
<dbReference type="EMBL" id="MBQG01000054">
    <property type="protein sequence ID" value="OHX53914.1"/>
    <property type="molecule type" value="Genomic_DNA"/>
</dbReference>
<feature type="signal peptide" evidence="4">
    <location>
        <begin position="1"/>
        <end position="22"/>
    </location>
</feature>
<evidence type="ECO:0000256" key="4">
    <source>
        <dbReference type="SAM" id="SignalP"/>
    </source>
</evidence>
<keyword evidence="3 4" id="KW-0732">Signal</keyword>
<dbReference type="SUPFAM" id="SSF53850">
    <property type="entry name" value="Periplasmic binding protein-like II"/>
    <property type="match status" value="1"/>
</dbReference>
<name>A0ABX3D1W3_9BACL</name>
<reference evidence="5" key="1">
    <citation type="submission" date="2016-07" db="EMBL/GenBank/DDBJ databases">
        <title>Draft genome Planococcus salivarum.</title>
        <authorList>
            <person name="See-Too W.S."/>
        </authorList>
    </citation>
    <scope>NUCLEOTIDE SEQUENCE [LARGE SCALE GENOMIC DNA]</scope>
    <source>
        <strain evidence="5">DSM 23820</strain>
    </source>
</reference>
<keyword evidence="6" id="KW-1185">Reference proteome</keyword>
<evidence type="ECO:0000313" key="5">
    <source>
        <dbReference type="EMBL" id="OHX53914.1"/>
    </source>
</evidence>
<evidence type="ECO:0000313" key="6">
    <source>
        <dbReference type="Proteomes" id="UP000242153"/>
    </source>
</evidence>
<organism evidence="5 6">
    <name type="scientific">Planococcus salinarum</name>
    <dbReference type="NCBI Taxonomy" id="622695"/>
    <lineage>
        <taxon>Bacteria</taxon>
        <taxon>Bacillati</taxon>
        <taxon>Bacillota</taxon>
        <taxon>Bacilli</taxon>
        <taxon>Bacillales</taxon>
        <taxon>Caryophanaceae</taxon>
        <taxon>Planococcus</taxon>
    </lineage>
</organism>
<evidence type="ECO:0000256" key="3">
    <source>
        <dbReference type="ARBA" id="ARBA00022729"/>
    </source>
</evidence>
<dbReference type="Gene3D" id="3.40.190.10">
    <property type="entry name" value="Periplasmic binding protein-like II"/>
    <property type="match status" value="2"/>
</dbReference>
<sequence>MRLINKLLVLAFAAGILGGCTANPSAEQEILMVSAASSLSGVVEELTAGFNEDNPAVEIVANYGSSSKLRNQIENGAPADVFLSASTEDMETLVEKGLATKDSVAPFARNGLLIAASSDIEEGAEVEAVLSSVDGTVAIAEPASVPLGGYSKRSLEALDIWQSLEGKLIYAKDARQVVTYLESGNAKAGIIYASDAKLSAEVADMSMMPLGSEEILYPAAMVAASSQQEHADKFLSYILSEEGQQIIADFGFMPIEGKKP</sequence>
<dbReference type="Pfam" id="PF13531">
    <property type="entry name" value="SBP_bac_11"/>
    <property type="match status" value="1"/>
</dbReference>
<evidence type="ECO:0000256" key="2">
    <source>
        <dbReference type="ARBA" id="ARBA00022723"/>
    </source>
</evidence>
<dbReference type="NCBIfam" id="TIGR01256">
    <property type="entry name" value="modA"/>
    <property type="match status" value="1"/>
</dbReference>
<dbReference type="InterPro" id="IPR005950">
    <property type="entry name" value="ModA"/>
</dbReference>
<dbReference type="PROSITE" id="PS51257">
    <property type="entry name" value="PROKAR_LIPOPROTEIN"/>
    <property type="match status" value="1"/>
</dbReference>
<dbReference type="PIRSF" id="PIRSF004846">
    <property type="entry name" value="ModA"/>
    <property type="match status" value="1"/>
</dbReference>
<proteinExistence type="inferred from homology"/>
<protein>
    <submittedName>
        <fullName evidence="5">Molybdate ABC transporter substrate-binding protein</fullName>
    </submittedName>
</protein>
<dbReference type="PANTHER" id="PTHR30632">
    <property type="entry name" value="MOLYBDATE-BINDING PERIPLASMIC PROTEIN"/>
    <property type="match status" value="1"/>
</dbReference>
<dbReference type="RefSeq" id="WP_071151911.1">
    <property type="nucleotide sequence ID" value="NZ_QQRT01000003.1"/>
</dbReference>
<dbReference type="Proteomes" id="UP000242153">
    <property type="component" value="Unassembled WGS sequence"/>
</dbReference>
<comment type="caution">
    <text evidence="5">The sequence shown here is derived from an EMBL/GenBank/DDBJ whole genome shotgun (WGS) entry which is preliminary data.</text>
</comment>
<dbReference type="PANTHER" id="PTHR30632:SF0">
    <property type="entry name" value="SULFATE-BINDING PROTEIN"/>
    <property type="match status" value="1"/>
</dbReference>
<dbReference type="InterPro" id="IPR050682">
    <property type="entry name" value="ModA/WtpA"/>
</dbReference>
<feature type="chain" id="PRO_5046836740" evidence="4">
    <location>
        <begin position="23"/>
        <end position="260"/>
    </location>
</feature>
<evidence type="ECO:0000256" key="1">
    <source>
        <dbReference type="ARBA" id="ARBA00009175"/>
    </source>
</evidence>